<accession>I4D6A7</accession>
<gene>
    <name evidence="2" type="ordered locus">Desaci_2378</name>
</gene>
<name>I4D6A7_DESAJ</name>
<protein>
    <recommendedName>
        <fullName evidence="4">DUF2680 domain-containing protein</fullName>
    </recommendedName>
</protein>
<organism evidence="2 3">
    <name type="scientific">Desulfosporosinus acidiphilus (strain DSM 22704 / JCM 16185 / SJ4)</name>
    <dbReference type="NCBI Taxonomy" id="646529"/>
    <lineage>
        <taxon>Bacteria</taxon>
        <taxon>Bacillati</taxon>
        <taxon>Bacillota</taxon>
        <taxon>Clostridia</taxon>
        <taxon>Eubacteriales</taxon>
        <taxon>Desulfitobacteriaceae</taxon>
        <taxon>Desulfosporosinus</taxon>
    </lineage>
</organism>
<dbReference type="AlphaFoldDB" id="I4D6A7"/>
<proteinExistence type="predicted"/>
<sequence>MKTFKKILVAATMAVMLGGAGTAYAAVITKTPADIAASVTGKSVSDVVQERASGKTYGTIAKDAGKLEEFQAQMLEQKKAILDQKVQDGQLTQQQADQIYTALKNNQAVCDGTGNALGKTYGLGLGNGSGLHRGQGMGRGGNGFGMGGGNGMGCRLSLNQ</sequence>
<evidence type="ECO:0008006" key="4">
    <source>
        <dbReference type="Google" id="ProtNLM"/>
    </source>
</evidence>
<reference evidence="2 3" key="1">
    <citation type="journal article" date="2012" name="J. Bacteriol.">
        <title>Complete genome sequences of Desulfosporosinus orientis DSM765T, Desulfosporosinus youngiae DSM17734T, Desulfosporosinus meridiei DSM13257T, and Desulfosporosinus acidiphilus DSM22704T.</title>
        <authorList>
            <person name="Pester M."/>
            <person name="Brambilla E."/>
            <person name="Alazard D."/>
            <person name="Rattei T."/>
            <person name="Weinmaier T."/>
            <person name="Han J."/>
            <person name="Lucas S."/>
            <person name="Lapidus A."/>
            <person name="Cheng J.F."/>
            <person name="Goodwin L."/>
            <person name="Pitluck S."/>
            <person name="Peters L."/>
            <person name="Ovchinnikova G."/>
            <person name="Teshima H."/>
            <person name="Detter J.C."/>
            <person name="Han C.S."/>
            <person name="Tapia R."/>
            <person name="Land M.L."/>
            <person name="Hauser L."/>
            <person name="Kyrpides N.C."/>
            <person name="Ivanova N.N."/>
            <person name="Pagani I."/>
            <person name="Huntmann M."/>
            <person name="Wei C.L."/>
            <person name="Davenport K.W."/>
            <person name="Daligault H."/>
            <person name="Chain P.S."/>
            <person name="Chen A."/>
            <person name="Mavromatis K."/>
            <person name="Markowitz V."/>
            <person name="Szeto E."/>
            <person name="Mikhailova N."/>
            <person name="Pati A."/>
            <person name="Wagner M."/>
            <person name="Woyke T."/>
            <person name="Ollivier B."/>
            <person name="Klenk H.P."/>
            <person name="Spring S."/>
            <person name="Loy A."/>
        </authorList>
    </citation>
    <scope>NUCLEOTIDE SEQUENCE [LARGE SCALE GENOMIC DNA]</scope>
    <source>
        <strain evidence="3">DSM 22704 / JCM 16185 / SJ4</strain>
    </source>
</reference>
<dbReference type="eggNOG" id="ENOG50318K1">
    <property type="taxonomic scope" value="Bacteria"/>
</dbReference>
<dbReference type="STRING" id="646529.Desaci_2378"/>
<evidence type="ECO:0000256" key="1">
    <source>
        <dbReference type="SAM" id="SignalP"/>
    </source>
</evidence>
<dbReference type="KEGG" id="dai:Desaci_2378"/>
<evidence type="ECO:0000313" key="3">
    <source>
        <dbReference type="Proteomes" id="UP000002892"/>
    </source>
</evidence>
<feature type="chain" id="PRO_5003687796" description="DUF2680 domain-containing protein" evidence="1">
    <location>
        <begin position="26"/>
        <end position="160"/>
    </location>
</feature>
<keyword evidence="3" id="KW-1185">Reference proteome</keyword>
<dbReference type="OrthoDB" id="1809211at2"/>
<dbReference type="Proteomes" id="UP000002892">
    <property type="component" value="Chromosome"/>
</dbReference>
<keyword evidence="1" id="KW-0732">Signal</keyword>
<dbReference type="RefSeq" id="WP_014827331.1">
    <property type="nucleotide sequence ID" value="NC_018068.1"/>
</dbReference>
<evidence type="ECO:0000313" key="2">
    <source>
        <dbReference type="EMBL" id="AFM41331.1"/>
    </source>
</evidence>
<feature type="signal peptide" evidence="1">
    <location>
        <begin position="1"/>
        <end position="25"/>
    </location>
</feature>
<dbReference type="HOGENOM" id="CLU_115755_0_0_9"/>
<dbReference type="EMBL" id="CP003639">
    <property type="protein sequence ID" value="AFM41331.1"/>
    <property type="molecule type" value="Genomic_DNA"/>
</dbReference>